<evidence type="ECO:0000256" key="1">
    <source>
        <dbReference type="SAM" id="SignalP"/>
    </source>
</evidence>
<organism evidence="2 3">
    <name type="scientific">Alternaria panax</name>
    <dbReference type="NCBI Taxonomy" id="48097"/>
    <lineage>
        <taxon>Eukaryota</taxon>
        <taxon>Fungi</taxon>
        <taxon>Dikarya</taxon>
        <taxon>Ascomycota</taxon>
        <taxon>Pezizomycotina</taxon>
        <taxon>Dothideomycetes</taxon>
        <taxon>Pleosporomycetidae</taxon>
        <taxon>Pleosporales</taxon>
        <taxon>Pleosporineae</taxon>
        <taxon>Pleosporaceae</taxon>
        <taxon>Alternaria</taxon>
        <taxon>Alternaria sect. Panax</taxon>
    </lineage>
</organism>
<comment type="caution">
    <text evidence="2">The sequence shown here is derived from an EMBL/GenBank/DDBJ whole genome shotgun (WGS) entry which is preliminary data.</text>
</comment>
<sequence>MRPALVLCPLLTALSNAQRAPGADSTLEELEMPSEFKSLLESVELQASSVVNDLHSAYSHIATAVPTDPLTHIGGLLPTQTPDSEAAVNGAVSLRMGHSDLILGLVTVAVACCALG</sequence>
<dbReference type="Proteomes" id="UP001199106">
    <property type="component" value="Unassembled WGS sequence"/>
</dbReference>
<evidence type="ECO:0000313" key="2">
    <source>
        <dbReference type="EMBL" id="KAG9189951.1"/>
    </source>
</evidence>
<keyword evidence="3" id="KW-1185">Reference proteome</keyword>
<name>A0AAD4FHY8_9PLEO</name>
<proteinExistence type="predicted"/>
<evidence type="ECO:0000313" key="3">
    <source>
        <dbReference type="Proteomes" id="UP001199106"/>
    </source>
</evidence>
<gene>
    <name evidence="2" type="ORF">G6011_06819</name>
</gene>
<feature type="signal peptide" evidence="1">
    <location>
        <begin position="1"/>
        <end position="17"/>
    </location>
</feature>
<reference evidence="2" key="1">
    <citation type="submission" date="2021-07" db="EMBL/GenBank/DDBJ databases">
        <title>Genome Resource of American Ginseng Black Spot Pathogen Alternaria panax.</title>
        <authorList>
            <person name="Qiu C."/>
            <person name="Wang W."/>
            <person name="Liu Z."/>
        </authorList>
    </citation>
    <scope>NUCLEOTIDE SEQUENCE</scope>
    <source>
        <strain evidence="2">BNCC115425</strain>
    </source>
</reference>
<keyword evidence="1" id="KW-0732">Signal</keyword>
<dbReference type="AlphaFoldDB" id="A0AAD4FHY8"/>
<feature type="chain" id="PRO_5042067236" evidence="1">
    <location>
        <begin position="18"/>
        <end position="116"/>
    </location>
</feature>
<accession>A0AAD4FHY8</accession>
<protein>
    <submittedName>
        <fullName evidence="2">Uncharacterized protein</fullName>
    </submittedName>
</protein>
<dbReference type="EMBL" id="JAANER010000005">
    <property type="protein sequence ID" value="KAG9189951.1"/>
    <property type="molecule type" value="Genomic_DNA"/>
</dbReference>